<evidence type="ECO:0000313" key="3">
    <source>
        <dbReference type="EMBL" id="CAG5008651.1"/>
    </source>
</evidence>
<feature type="transmembrane region" description="Helical" evidence="2">
    <location>
        <begin position="115"/>
        <end position="139"/>
    </location>
</feature>
<proteinExistence type="predicted"/>
<keyword evidence="2" id="KW-0472">Membrane</keyword>
<accession>A0A8S3X857</accession>
<feature type="compositionally biased region" description="Basic and acidic residues" evidence="1">
    <location>
        <begin position="19"/>
        <end position="51"/>
    </location>
</feature>
<protein>
    <submittedName>
        <fullName evidence="3">(apollo) hypothetical protein</fullName>
    </submittedName>
</protein>
<gene>
    <name evidence="3" type="ORF">PAPOLLO_LOCUS15105</name>
</gene>
<dbReference type="OrthoDB" id="445301at2759"/>
<dbReference type="EMBL" id="CAJQZP010001013">
    <property type="protein sequence ID" value="CAG5008651.1"/>
    <property type="molecule type" value="Genomic_DNA"/>
</dbReference>
<reference evidence="3" key="1">
    <citation type="submission" date="2021-04" db="EMBL/GenBank/DDBJ databases">
        <authorList>
            <person name="Tunstrom K."/>
        </authorList>
    </citation>
    <scope>NUCLEOTIDE SEQUENCE</scope>
</reference>
<comment type="caution">
    <text evidence="3">The sequence shown here is derived from an EMBL/GenBank/DDBJ whole genome shotgun (WGS) entry which is preliminary data.</text>
</comment>
<feature type="transmembrane region" description="Helical" evidence="2">
    <location>
        <begin position="151"/>
        <end position="170"/>
    </location>
</feature>
<keyword evidence="2" id="KW-1133">Transmembrane helix</keyword>
<dbReference type="AlphaFoldDB" id="A0A8S3X857"/>
<organism evidence="3 4">
    <name type="scientific">Parnassius apollo</name>
    <name type="common">Apollo butterfly</name>
    <name type="synonym">Papilio apollo</name>
    <dbReference type="NCBI Taxonomy" id="110799"/>
    <lineage>
        <taxon>Eukaryota</taxon>
        <taxon>Metazoa</taxon>
        <taxon>Ecdysozoa</taxon>
        <taxon>Arthropoda</taxon>
        <taxon>Hexapoda</taxon>
        <taxon>Insecta</taxon>
        <taxon>Pterygota</taxon>
        <taxon>Neoptera</taxon>
        <taxon>Endopterygota</taxon>
        <taxon>Lepidoptera</taxon>
        <taxon>Glossata</taxon>
        <taxon>Ditrysia</taxon>
        <taxon>Papilionoidea</taxon>
        <taxon>Papilionidae</taxon>
        <taxon>Parnassiinae</taxon>
        <taxon>Parnassini</taxon>
        <taxon>Parnassius</taxon>
        <taxon>Parnassius</taxon>
    </lineage>
</organism>
<evidence type="ECO:0000256" key="2">
    <source>
        <dbReference type="SAM" id="Phobius"/>
    </source>
</evidence>
<name>A0A8S3X857_PARAO</name>
<dbReference type="GO" id="GO:0016255">
    <property type="term" value="P:attachment of GPI anchor to protein"/>
    <property type="evidence" value="ECO:0007669"/>
    <property type="project" value="TreeGrafter"/>
</dbReference>
<feature type="region of interest" description="Disordered" evidence="1">
    <location>
        <begin position="16"/>
        <end position="65"/>
    </location>
</feature>
<feature type="transmembrane region" description="Helical" evidence="2">
    <location>
        <begin position="264"/>
        <end position="284"/>
    </location>
</feature>
<evidence type="ECO:0000313" key="4">
    <source>
        <dbReference type="Proteomes" id="UP000691718"/>
    </source>
</evidence>
<sequence>MLIRALSLWVSIQQEDVETDKQTKEQTCGDKSKDKEEDEKLEKKRSEKASDDESEEIVTEDREIKKRKKDTDDGLSIVNMGANYLLVHLLGYIVMNSPVIFSQLGAKYYNQPSEFSVYCGLIAVSVVLVIVAPFLPRMFRTKPITHEEMSLVNILVLIELATVCLAIGMHNFSLGFILATIYTPLALVVSVVENGGRNCNIPLQLKRFYCLLLQPLCLLSLCTIAYSRVLFPEEGLWKMVIRGKDAALQTVMFSIVDSLIYGNWLYNVAASILLPTWIIFWQILCNKVETT</sequence>
<dbReference type="GO" id="GO:0042765">
    <property type="term" value="C:GPI-anchor transamidase complex"/>
    <property type="evidence" value="ECO:0007669"/>
    <property type="project" value="InterPro"/>
</dbReference>
<dbReference type="PANTHER" id="PTHR13304:SF0">
    <property type="entry name" value="GLYCOSYLPHOSPHATIDYLINOSITOL ANCHOR ATTACHMENT 1 PROTEIN"/>
    <property type="match status" value="1"/>
</dbReference>
<keyword evidence="4" id="KW-1185">Reference proteome</keyword>
<dbReference type="InterPro" id="IPR007246">
    <property type="entry name" value="Gaa1"/>
</dbReference>
<feature type="transmembrane region" description="Helical" evidence="2">
    <location>
        <begin position="176"/>
        <end position="196"/>
    </location>
</feature>
<feature type="transmembrane region" description="Helical" evidence="2">
    <location>
        <begin position="208"/>
        <end position="229"/>
    </location>
</feature>
<feature type="transmembrane region" description="Helical" evidence="2">
    <location>
        <begin position="75"/>
        <end position="95"/>
    </location>
</feature>
<dbReference type="Proteomes" id="UP000691718">
    <property type="component" value="Unassembled WGS sequence"/>
</dbReference>
<keyword evidence="2" id="KW-0812">Transmembrane</keyword>
<dbReference type="Pfam" id="PF04114">
    <property type="entry name" value="Gaa1"/>
    <property type="match status" value="1"/>
</dbReference>
<evidence type="ECO:0000256" key="1">
    <source>
        <dbReference type="SAM" id="MobiDB-lite"/>
    </source>
</evidence>
<dbReference type="PANTHER" id="PTHR13304">
    <property type="entry name" value="GLYCOSYLPHOSPHATIDYLINOSITOL ANCHOR ATTACHMENT 1 PROTEIN"/>
    <property type="match status" value="1"/>
</dbReference>